<proteinExistence type="predicted"/>
<dbReference type="AlphaFoldDB" id="A0AAW2VR24"/>
<feature type="region of interest" description="Disordered" evidence="1">
    <location>
        <begin position="209"/>
        <end position="228"/>
    </location>
</feature>
<dbReference type="InterPro" id="IPR040256">
    <property type="entry name" value="At4g02000-like"/>
</dbReference>
<dbReference type="EMBL" id="JACGWJ010000003">
    <property type="protein sequence ID" value="KAL0431459.1"/>
    <property type="molecule type" value="Genomic_DNA"/>
</dbReference>
<dbReference type="PANTHER" id="PTHR31286:SF180">
    <property type="entry name" value="OS10G0362600 PROTEIN"/>
    <property type="match status" value="1"/>
</dbReference>
<accession>A0AAW2VR24</accession>
<reference evidence="2" key="1">
    <citation type="submission" date="2020-06" db="EMBL/GenBank/DDBJ databases">
        <authorList>
            <person name="Li T."/>
            <person name="Hu X."/>
            <person name="Zhang T."/>
            <person name="Song X."/>
            <person name="Zhang H."/>
            <person name="Dai N."/>
            <person name="Sheng W."/>
            <person name="Hou X."/>
            <person name="Wei L."/>
        </authorList>
    </citation>
    <scope>NUCLEOTIDE SEQUENCE</scope>
    <source>
        <strain evidence="2">G02</strain>
        <tissue evidence="2">Leaf</tissue>
    </source>
</reference>
<sequence>MDEVIEGCPWLFQGQPIVLQKWEPGMVMRKHSLTNVPVWIRLRHLPTKYWTDDGLSMVASGVGKPLYQDAITRQCGRLDYARVCILLQYDSTLPKHVVIKVPPALGGEVHLIKVDIEYEWIPPKCKTCKTLGHSPDLCPSKKDPKKWLHVYVPKPLDKSSTMVVDNEAAEIEQGVEVEHNVDFAIPNINPLPKLDSSLQNTTLANQKGGIRAHRSHSHATSSPPRNGDFELEGRGKEIVIHNQFEALEQINDGEDDYAGNRIWILWDVAVVDVDILDSHTQFIHLKVALRSTHTTCFITVVYGNNNLVARRQLWQGLTTIANGVQEVVMGDFNSILDQSEICGQSSDQAQTMAEFGQCLLETDSFYYCGLPRTSDHSTLVLDNGIADRAKGSIFRFDNFLTKAPGFLQVVQSSWHYPVYGTAQYSLAQKLKRMKPIFRKLRRDKGDLHANVKMAEYYMLQAQN</sequence>
<dbReference type="InterPro" id="IPR036691">
    <property type="entry name" value="Endo/exonu/phosph_ase_sf"/>
</dbReference>
<gene>
    <name evidence="2" type="ORF">Sradi_0771900</name>
</gene>
<protein>
    <recommendedName>
        <fullName evidence="3">DUF4283 domain-containing protein</fullName>
    </recommendedName>
</protein>
<organism evidence="2">
    <name type="scientific">Sesamum radiatum</name>
    <name type="common">Black benniseed</name>
    <dbReference type="NCBI Taxonomy" id="300843"/>
    <lineage>
        <taxon>Eukaryota</taxon>
        <taxon>Viridiplantae</taxon>
        <taxon>Streptophyta</taxon>
        <taxon>Embryophyta</taxon>
        <taxon>Tracheophyta</taxon>
        <taxon>Spermatophyta</taxon>
        <taxon>Magnoliopsida</taxon>
        <taxon>eudicotyledons</taxon>
        <taxon>Gunneridae</taxon>
        <taxon>Pentapetalae</taxon>
        <taxon>asterids</taxon>
        <taxon>lamiids</taxon>
        <taxon>Lamiales</taxon>
        <taxon>Pedaliaceae</taxon>
        <taxon>Sesamum</taxon>
    </lineage>
</organism>
<name>A0AAW2VR24_SESRA</name>
<dbReference type="SUPFAM" id="SSF56219">
    <property type="entry name" value="DNase I-like"/>
    <property type="match status" value="1"/>
</dbReference>
<evidence type="ECO:0000256" key="1">
    <source>
        <dbReference type="SAM" id="MobiDB-lite"/>
    </source>
</evidence>
<evidence type="ECO:0008006" key="3">
    <source>
        <dbReference type="Google" id="ProtNLM"/>
    </source>
</evidence>
<comment type="caution">
    <text evidence="2">The sequence shown here is derived from an EMBL/GenBank/DDBJ whole genome shotgun (WGS) entry which is preliminary data.</text>
</comment>
<evidence type="ECO:0000313" key="2">
    <source>
        <dbReference type="EMBL" id="KAL0431459.1"/>
    </source>
</evidence>
<dbReference type="PANTHER" id="PTHR31286">
    <property type="entry name" value="GLYCINE-RICH CELL WALL STRUCTURAL PROTEIN 1.8-LIKE"/>
    <property type="match status" value="1"/>
</dbReference>
<dbReference type="Gene3D" id="3.60.10.10">
    <property type="entry name" value="Endonuclease/exonuclease/phosphatase"/>
    <property type="match status" value="1"/>
</dbReference>
<reference evidence="2" key="2">
    <citation type="journal article" date="2024" name="Plant">
        <title>Genomic evolution and insights into agronomic trait innovations of Sesamum species.</title>
        <authorList>
            <person name="Miao H."/>
            <person name="Wang L."/>
            <person name="Qu L."/>
            <person name="Liu H."/>
            <person name="Sun Y."/>
            <person name="Le M."/>
            <person name="Wang Q."/>
            <person name="Wei S."/>
            <person name="Zheng Y."/>
            <person name="Lin W."/>
            <person name="Duan Y."/>
            <person name="Cao H."/>
            <person name="Xiong S."/>
            <person name="Wang X."/>
            <person name="Wei L."/>
            <person name="Li C."/>
            <person name="Ma Q."/>
            <person name="Ju M."/>
            <person name="Zhao R."/>
            <person name="Li G."/>
            <person name="Mu C."/>
            <person name="Tian Q."/>
            <person name="Mei H."/>
            <person name="Zhang T."/>
            <person name="Gao T."/>
            <person name="Zhang H."/>
        </authorList>
    </citation>
    <scope>NUCLEOTIDE SEQUENCE</scope>
    <source>
        <strain evidence="2">G02</strain>
    </source>
</reference>